<evidence type="ECO:0000313" key="2">
    <source>
        <dbReference type="Proteomes" id="UP000199199"/>
    </source>
</evidence>
<sequence length="58" mass="6212">MDITVEGEQVVVDHEGTDYRFDVIGENELEFAATGDAAAAAPEGVIESLESKGYIVRP</sequence>
<dbReference type="OrthoDB" id="200410at2157"/>
<dbReference type="EMBL" id="FOZS01000001">
    <property type="protein sequence ID" value="SFS50535.1"/>
    <property type="molecule type" value="Genomic_DNA"/>
</dbReference>
<dbReference type="AlphaFoldDB" id="A0A1I6QDW4"/>
<dbReference type="RefSeq" id="WP_175507108.1">
    <property type="nucleotide sequence ID" value="NZ_FOZS01000001.1"/>
</dbReference>
<gene>
    <name evidence="1" type="ORF">SAMN04488556_1201</name>
</gene>
<reference evidence="2" key="1">
    <citation type="submission" date="2016-10" db="EMBL/GenBank/DDBJ databases">
        <authorList>
            <person name="Varghese N."/>
            <person name="Submissions S."/>
        </authorList>
    </citation>
    <scope>NUCLEOTIDE SEQUENCE [LARGE SCALE GENOMIC DNA]</scope>
    <source>
        <strain evidence="2">DSM 22427</strain>
    </source>
</reference>
<accession>A0A1I6QDW4</accession>
<dbReference type="Proteomes" id="UP000199199">
    <property type="component" value="Unassembled WGS sequence"/>
</dbReference>
<keyword evidence="2" id="KW-1185">Reference proteome</keyword>
<proteinExistence type="predicted"/>
<evidence type="ECO:0000313" key="1">
    <source>
        <dbReference type="EMBL" id="SFS50535.1"/>
    </source>
</evidence>
<organism evidence="1 2">
    <name type="scientific">Halostagnicola kamekurae</name>
    <dbReference type="NCBI Taxonomy" id="619731"/>
    <lineage>
        <taxon>Archaea</taxon>
        <taxon>Methanobacteriati</taxon>
        <taxon>Methanobacteriota</taxon>
        <taxon>Stenosarchaea group</taxon>
        <taxon>Halobacteria</taxon>
        <taxon>Halobacteriales</taxon>
        <taxon>Natrialbaceae</taxon>
        <taxon>Halostagnicola</taxon>
    </lineage>
</organism>
<protein>
    <submittedName>
        <fullName evidence="1">Uncharacterized protein</fullName>
    </submittedName>
</protein>
<name>A0A1I6QDW4_9EURY</name>